<evidence type="ECO:0000313" key="2">
    <source>
        <dbReference type="Proteomes" id="UP000000813"/>
    </source>
</evidence>
<dbReference type="Proteomes" id="UP000000813">
    <property type="component" value="Chromosome linear"/>
</dbReference>
<gene>
    <name evidence="1" type="ordered locus">Atu3000</name>
</gene>
<keyword evidence="2" id="KW-1185">Reference proteome</keyword>
<dbReference type="KEGG" id="atu:Atu3000"/>
<dbReference type="BRENDA" id="2.6.1.19">
    <property type="organism ID" value="200"/>
</dbReference>
<reference evidence="1 2" key="2">
    <citation type="journal article" date="2001" name="Science">
        <title>Genome sequence of the plant pathogen and biotechnology agent Agrobacterium tumefaciens C58.</title>
        <authorList>
            <person name="Goodner B."/>
            <person name="Hinkle G."/>
            <person name="Gattung S."/>
            <person name="Miller N."/>
            <person name="Blanchard M."/>
            <person name="Qurollo B."/>
            <person name="Goldman B.S."/>
            <person name="Cao Y."/>
            <person name="Askenazi M."/>
            <person name="Halling C."/>
            <person name="Mullin L."/>
            <person name="Houmiel K."/>
            <person name="Gordon J."/>
            <person name="Vaudin M."/>
            <person name="Iartchouk O."/>
            <person name="Epp A."/>
            <person name="Liu F."/>
            <person name="Wollam C."/>
            <person name="Allinger M."/>
            <person name="Doughty D."/>
            <person name="Scott C."/>
            <person name="Lappas C."/>
            <person name="Markelz B."/>
            <person name="Flanagan C."/>
            <person name="Crowell C."/>
            <person name="Gurson J."/>
            <person name="Lomo C."/>
            <person name="Sear C."/>
            <person name="Strub G."/>
            <person name="Cielo C."/>
            <person name="Slater S."/>
        </authorList>
    </citation>
    <scope>NUCLEOTIDE SEQUENCE [LARGE SCALE GENOMIC DNA]</scope>
    <source>
        <strain evidence="2">C58 / ATCC 33970</strain>
    </source>
</reference>
<evidence type="ECO:0000313" key="1">
    <source>
        <dbReference type="EMBL" id="AAL43817.1"/>
    </source>
</evidence>
<reference evidence="1 2" key="1">
    <citation type="journal article" date="2001" name="Science">
        <title>The genome of the natural genetic engineer Agrobacterium tumefaciens C58.</title>
        <authorList>
            <person name="Wood D.W."/>
            <person name="Setubal J.C."/>
            <person name="Kaul R."/>
            <person name="Monks D.E."/>
            <person name="Kitajima J.P."/>
            <person name="Okura V.K."/>
            <person name="Zhou Y."/>
            <person name="Chen L."/>
            <person name="Wood G.E."/>
            <person name="Almeida N.F.Jr."/>
            <person name="Woo L."/>
            <person name="Chen Y."/>
            <person name="Paulsen I.T."/>
            <person name="Eisen J.A."/>
            <person name="Karp P.D."/>
            <person name="Bovee D.Sr."/>
            <person name="Chapman P."/>
            <person name="Clendenning J."/>
            <person name="Deatherage G."/>
            <person name="Gillet W."/>
            <person name="Grant C."/>
            <person name="Kutyavin T."/>
            <person name="Levy R."/>
            <person name="Li M.J."/>
            <person name="McClelland E."/>
            <person name="Palmieri A."/>
            <person name="Raymond C."/>
            <person name="Rouse G."/>
            <person name="Saenphimmachak C."/>
            <person name="Wu Z."/>
            <person name="Romero P."/>
            <person name="Gordon D."/>
            <person name="Zhang S."/>
            <person name="Yoo H."/>
            <person name="Tao Y."/>
            <person name="Biddle P."/>
            <person name="Jung M."/>
            <person name="Krespan W."/>
            <person name="Perry M."/>
            <person name="Gordon-Kamm B."/>
            <person name="Liao L."/>
            <person name="Kim S."/>
            <person name="Hendrick C."/>
            <person name="Zhao Z.Y."/>
            <person name="Dolan M."/>
            <person name="Chumley F."/>
            <person name="Tingey S.V."/>
            <person name="Tomb J.F."/>
            <person name="Gordon M.P."/>
            <person name="Olson M.V."/>
            <person name="Nester E.W."/>
        </authorList>
    </citation>
    <scope>NUCLEOTIDE SEQUENCE [LARGE SCALE GENOMIC DNA]</scope>
    <source>
        <strain evidence="2">C58 / ATCC 33970</strain>
    </source>
</reference>
<organism evidence="1 2">
    <name type="scientific">Agrobacterium fabrum (strain C58 / ATCC 33970)</name>
    <name type="common">Agrobacterium tumefaciens (strain C58)</name>
    <dbReference type="NCBI Taxonomy" id="176299"/>
    <lineage>
        <taxon>Bacteria</taxon>
        <taxon>Pseudomonadati</taxon>
        <taxon>Pseudomonadota</taxon>
        <taxon>Alphaproteobacteria</taxon>
        <taxon>Hyphomicrobiales</taxon>
        <taxon>Rhizobiaceae</taxon>
        <taxon>Rhizobium/Agrobacterium group</taxon>
        <taxon>Agrobacterium</taxon>
        <taxon>Agrobacterium tumefaciens complex</taxon>
    </lineage>
</organism>
<accession>Q8UBL5</accession>
<dbReference type="PIR" id="AC2925">
    <property type="entry name" value="AC2925"/>
</dbReference>
<dbReference type="AlphaFoldDB" id="Q8UBL5"/>
<proteinExistence type="predicted"/>
<dbReference type="OrthoDB" id="9932955at2"/>
<dbReference type="HOGENOM" id="CLU_2420466_0_0_5"/>
<sequence length="91" mass="10594">MPRISGLCLSERVLQPMRFGEIERPTTNQIPSLLRSRPEDFTCQTAKYESDVFLSQPALVQFQNRNVFLFIAEQGRSINQRKRVGMCEEMK</sequence>
<dbReference type="EnsemblBacteria" id="AAL43817">
    <property type="protein sequence ID" value="AAL43817"/>
    <property type="gene ID" value="Atu3000"/>
</dbReference>
<dbReference type="BioCyc" id="AGRO:ATU3000-MONOMER"/>
<dbReference type="EMBL" id="AE007870">
    <property type="protein sequence ID" value="AAL43817.1"/>
    <property type="molecule type" value="Genomic_DNA"/>
</dbReference>
<protein>
    <submittedName>
        <fullName evidence="1">Uncharacterized protein</fullName>
    </submittedName>
</protein>
<name>Q8UBL5_AGRFC</name>